<evidence type="ECO:0000313" key="1">
    <source>
        <dbReference type="EMBL" id="KAG0276046.1"/>
    </source>
</evidence>
<dbReference type="AlphaFoldDB" id="A0AAD4H7Y4"/>
<comment type="caution">
    <text evidence="1">The sequence shown here is derived from an EMBL/GenBank/DDBJ whole genome shotgun (WGS) entry which is preliminary data.</text>
</comment>
<organism evidence="1 2">
    <name type="scientific">Linnemannia exigua</name>
    <dbReference type="NCBI Taxonomy" id="604196"/>
    <lineage>
        <taxon>Eukaryota</taxon>
        <taxon>Fungi</taxon>
        <taxon>Fungi incertae sedis</taxon>
        <taxon>Mucoromycota</taxon>
        <taxon>Mortierellomycotina</taxon>
        <taxon>Mortierellomycetes</taxon>
        <taxon>Mortierellales</taxon>
        <taxon>Mortierellaceae</taxon>
        <taxon>Linnemannia</taxon>
    </lineage>
</organism>
<proteinExistence type="predicted"/>
<name>A0AAD4H7Y4_9FUNG</name>
<evidence type="ECO:0000313" key="2">
    <source>
        <dbReference type="Proteomes" id="UP001194580"/>
    </source>
</evidence>
<keyword evidence="2" id="KW-1185">Reference proteome</keyword>
<dbReference type="Proteomes" id="UP001194580">
    <property type="component" value="Unassembled WGS sequence"/>
</dbReference>
<gene>
    <name evidence="1" type="ORF">BGZ95_008087</name>
</gene>
<reference evidence="1" key="1">
    <citation type="journal article" date="2020" name="Fungal Divers.">
        <title>Resolving the Mortierellaceae phylogeny through synthesis of multi-gene phylogenetics and phylogenomics.</title>
        <authorList>
            <person name="Vandepol N."/>
            <person name="Liber J."/>
            <person name="Desiro A."/>
            <person name="Na H."/>
            <person name="Kennedy M."/>
            <person name="Barry K."/>
            <person name="Grigoriev I.V."/>
            <person name="Miller A.N."/>
            <person name="O'Donnell K."/>
            <person name="Stajich J.E."/>
            <person name="Bonito G."/>
        </authorList>
    </citation>
    <scope>NUCLEOTIDE SEQUENCE</scope>
    <source>
        <strain evidence="1">NRRL 28262</strain>
    </source>
</reference>
<dbReference type="EMBL" id="JAAAIL010000410">
    <property type="protein sequence ID" value="KAG0276046.1"/>
    <property type="molecule type" value="Genomic_DNA"/>
</dbReference>
<accession>A0AAD4H7Y4</accession>
<sequence>MAKLLGTPPLINITPLTEILEVPIHINNPIHPNSANKHKRLGLKILNELSRIEMFVTRIETVGKQEEILAELGKTVTYLEQTLYNFELENGQAHRLENTTARILLQASLCCRYMNRTGLAEMFPKASEHLGFVPVITSGSFMEAHLRQMSSINQLVSIAIQLQNDLRLTNHKFIAHQIALLYQCINQAGTKYTGFKSRVEEHFGTVKDLCNASDEPFLTPELQTWLSELAVDIVAEALFSGKPMAQQTPSAGPLSDYINRVSNTDANEEQLQQ</sequence>
<protein>
    <submittedName>
        <fullName evidence="1">Uncharacterized protein</fullName>
    </submittedName>
</protein>